<evidence type="ECO:0000313" key="3">
    <source>
        <dbReference type="Proteomes" id="UP000326396"/>
    </source>
</evidence>
<evidence type="ECO:0000313" key="2">
    <source>
        <dbReference type="EMBL" id="KAD6454801.1"/>
    </source>
</evidence>
<dbReference type="AlphaFoldDB" id="A0A5N6PL75"/>
<feature type="region of interest" description="Disordered" evidence="1">
    <location>
        <begin position="41"/>
        <end position="62"/>
    </location>
</feature>
<sequence>MDCPESRNEVSVENGKKWSSRYAMEKLRVLRGTRCLKISEISPESSASTTPPPPSKNSSSNTSNLCFKASGTFISYPGTLIRVQIIFSSAGIRQNRITLLAPVASVLIPL</sequence>
<evidence type="ECO:0000256" key="1">
    <source>
        <dbReference type="SAM" id="MobiDB-lite"/>
    </source>
</evidence>
<dbReference type="EMBL" id="SZYD01000004">
    <property type="protein sequence ID" value="KAD6454801.1"/>
    <property type="molecule type" value="Genomic_DNA"/>
</dbReference>
<keyword evidence="3" id="KW-1185">Reference proteome</keyword>
<name>A0A5N6PL75_9ASTR</name>
<organism evidence="2 3">
    <name type="scientific">Mikania micrantha</name>
    <name type="common">bitter vine</name>
    <dbReference type="NCBI Taxonomy" id="192012"/>
    <lineage>
        <taxon>Eukaryota</taxon>
        <taxon>Viridiplantae</taxon>
        <taxon>Streptophyta</taxon>
        <taxon>Embryophyta</taxon>
        <taxon>Tracheophyta</taxon>
        <taxon>Spermatophyta</taxon>
        <taxon>Magnoliopsida</taxon>
        <taxon>eudicotyledons</taxon>
        <taxon>Gunneridae</taxon>
        <taxon>Pentapetalae</taxon>
        <taxon>asterids</taxon>
        <taxon>campanulids</taxon>
        <taxon>Asterales</taxon>
        <taxon>Asteraceae</taxon>
        <taxon>Asteroideae</taxon>
        <taxon>Heliantheae alliance</taxon>
        <taxon>Eupatorieae</taxon>
        <taxon>Mikania</taxon>
    </lineage>
</organism>
<dbReference type="Proteomes" id="UP000326396">
    <property type="component" value="Linkage Group LG12"/>
</dbReference>
<gene>
    <name evidence="2" type="ORF">E3N88_09507</name>
</gene>
<reference evidence="2 3" key="1">
    <citation type="submission" date="2019-05" db="EMBL/GenBank/DDBJ databases">
        <title>Mikania micrantha, genome provides insights into the molecular mechanism of rapid growth.</title>
        <authorList>
            <person name="Liu B."/>
        </authorList>
    </citation>
    <scope>NUCLEOTIDE SEQUENCE [LARGE SCALE GENOMIC DNA]</scope>
    <source>
        <strain evidence="2">NLD-2019</strain>
        <tissue evidence="2">Leaf</tissue>
    </source>
</reference>
<comment type="caution">
    <text evidence="2">The sequence shown here is derived from an EMBL/GenBank/DDBJ whole genome shotgun (WGS) entry which is preliminary data.</text>
</comment>
<accession>A0A5N6PL75</accession>
<proteinExistence type="predicted"/>
<protein>
    <submittedName>
        <fullName evidence="2">Uncharacterized protein</fullName>
    </submittedName>
</protein>